<dbReference type="Proteomes" id="UP000054783">
    <property type="component" value="Unassembled WGS sequence"/>
</dbReference>
<protein>
    <submittedName>
        <fullName evidence="1">Uncharacterized protein</fullName>
    </submittedName>
</protein>
<name>A0A0V0ZI02_9BILA</name>
<reference evidence="1 2" key="1">
    <citation type="submission" date="2015-01" db="EMBL/GenBank/DDBJ databases">
        <title>Evolution of Trichinella species and genotypes.</title>
        <authorList>
            <person name="Korhonen P.K."/>
            <person name="Edoardo P."/>
            <person name="Giuseppe L.R."/>
            <person name="Gasser R.B."/>
        </authorList>
    </citation>
    <scope>NUCLEOTIDE SEQUENCE [LARGE SCALE GENOMIC DNA]</scope>
    <source>
        <strain evidence="1">ISS2496</strain>
    </source>
</reference>
<organism evidence="1 2">
    <name type="scientific">Trichinella patagoniensis</name>
    <dbReference type="NCBI Taxonomy" id="990121"/>
    <lineage>
        <taxon>Eukaryota</taxon>
        <taxon>Metazoa</taxon>
        <taxon>Ecdysozoa</taxon>
        <taxon>Nematoda</taxon>
        <taxon>Enoplea</taxon>
        <taxon>Dorylaimia</taxon>
        <taxon>Trichinellida</taxon>
        <taxon>Trichinellidae</taxon>
        <taxon>Trichinella</taxon>
    </lineage>
</organism>
<accession>A0A0V0ZI02</accession>
<evidence type="ECO:0000313" key="1">
    <source>
        <dbReference type="EMBL" id="KRY12120.1"/>
    </source>
</evidence>
<comment type="caution">
    <text evidence="1">The sequence shown here is derived from an EMBL/GenBank/DDBJ whole genome shotgun (WGS) entry which is preliminary data.</text>
</comment>
<keyword evidence="2" id="KW-1185">Reference proteome</keyword>
<dbReference type="AlphaFoldDB" id="A0A0V0ZI02"/>
<dbReference type="EMBL" id="JYDQ01000173">
    <property type="protein sequence ID" value="KRY12120.1"/>
    <property type="molecule type" value="Genomic_DNA"/>
</dbReference>
<gene>
    <name evidence="1" type="ORF">T12_3062</name>
</gene>
<evidence type="ECO:0000313" key="2">
    <source>
        <dbReference type="Proteomes" id="UP000054783"/>
    </source>
</evidence>
<proteinExistence type="predicted"/>
<sequence length="75" mass="8932">MLFFYRVLVIVAHRSPSYRFEICQLLKKIAFEKQASFLRVTIFNTAGRKQSSRFFLQEILYSLKLEPFLSILLLI</sequence>